<dbReference type="InParanoid" id="E0VG41"/>
<feature type="compositionally biased region" description="Polar residues" evidence="2">
    <location>
        <begin position="185"/>
        <end position="200"/>
    </location>
</feature>
<feature type="transmembrane region" description="Helical" evidence="3">
    <location>
        <begin position="7"/>
        <end position="28"/>
    </location>
</feature>
<feature type="compositionally biased region" description="Basic and acidic residues" evidence="2">
    <location>
        <begin position="779"/>
        <end position="798"/>
    </location>
</feature>
<dbReference type="Proteomes" id="UP000009046">
    <property type="component" value="Unassembled WGS sequence"/>
</dbReference>
<keyword evidence="6" id="KW-1185">Reference proteome</keyword>
<feature type="coiled-coil region" evidence="1">
    <location>
        <begin position="671"/>
        <end position="737"/>
    </location>
</feature>
<evidence type="ECO:0000313" key="6">
    <source>
        <dbReference type="Proteomes" id="UP000009046"/>
    </source>
</evidence>
<dbReference type="EMBL" id="AAZO01002007">
    <property type="status" value="NOT_ANNOTATED_CDS"/>
    <property type="molecule type" value="Genomic_DNA"/>
</dbReference>
<feature type="coiled-coil region" evidence="1">
    <location>
        <begin position="312"/>
        <end position="578"/>
    </location>
</feature>
<reference evidence="4" key="2">
    <citation type="submission" date="2007-04" db="EMBL/GenBank/DDBJ databases">
        <title>The genome of the human body louse.</title>
        <authorList>
            <consortium name="The Human Body Louse Genome Consortium"/>
            <person name="Kirkness E."/>
            <person name="Walenz B."/>
            <person name="Hass B."/>
            <person name="Bruggner R."/>
            <person name="Strausberg R."/>
        </authorList>
    </citation>
    <scope>NUCLEOTIDE SEQUENCE</scope>
    <source>
        <strain evidence="4">USDA</strain>
    </source>
</reference>
<evidence type="ECO:0008006" key="7">
    <source>
        <dbReference type="Google" id="ProtNLM"/>
    </source>
</evidence>
<dbReference type="PANTHER" id="PTHR18939:SF4">
    <property type="entry name" value="RIBOSOME-BINDING PROTEIN 1"/>
    <property type="match status" value="1"/>
</dbReference>
<dbReference type="EMBL" id="AAZO01002006">
    <property type="status" value="NOT_ANNOTATED_CDS"/>
    <property type="molecule type" value="Genomic_DNA"/>
</dbReference>
<feature type="region of interest" description="Disordered" evidence="2">
    <location>
        <begin position="44"/>
        <end position="95"/>
    </location>
</feature>
<dbReference type="KEGG" id="phu:Phum_PHUM172740"/>
<dbReference type="STRING" id="121224.E0VG41"/>
<keyword evidence="3" id="KW-0472">Membrane</keyword>
<dbReference type="eggNOG" id="ENOG502S0NC">
    <property type="taxonomic scope" value="Eukaryota"/>
</dbReference>
<reference evidence="5" key="3">
    <citation type="submission" date="2021-02" db="UniProtKB">
        <authorList>
            <consortium name="EnsemblMetazoa"/>
        </authorList>
    </citation>
    <scope>IDENTIFICATION</scope>
    <source>
        <strain evidence="5">USDA</strain>
    </source>
</reference>
<dbReference type="VEuPathDB" id="VectorBase:PHUM172740"/>
<organism>
    <name type="scientific">Pediculus humanus subsp. corporis</name>
    <name type="common">Body louse</name>
    <dbReference type="NCBI Taxonomy" id="121224"/>
    <lineage>
        <taxon>Eukaryota</taxon>
        <taxon>Metazoa</taxon>
        <taxon>Ecdysozoa</taxon>
        <taxon>Arthropoda</taxon>
        <taxon>Hexapoda</taxon>
        <taxon>Insecta</taxon>
        <taxon>Pterygota</taxon>
        <taxon>Neoptera</taxon>
        <taxon>Paraneoptera</taxon>
        <taxon>Psocodea</taxon>
        <taxon>Troctomorpha</taxon>
        <taxon>Phthiraptera</taxon>
        <taxon>Anoplura</taxon>
        <taxon>Pediculidae</taxon>
        <taxon>Pediculus</taxon>
    </lineage>
</organism>
<feature type="compositionally biased region" description="Low complexity" evidence="2">
    <location>
        <begin position="215"/>
        <end position="229"/>
    </location>
</feature>
<dbReference type="GeneID" id="8236740"/>
<keyword evidence="3" id="KW-0812">Transmembrane</keyword>
<dbReference type="HOGENOM" id="CLU_306152_0_0_1"/>
<feature type="compositionally biased region" description="Basic residues" evidence="2">
    <location>
        <begin position="58"/>
        <end position="71"/>
    </location>
</feature>
<dbReference type="AlphaFoldDB" id="E0VG41"/>
<dbReference type="PANTHER" id="PTHR18939">
    <property type="entry name" value="RIBOSOME BINDING PROTEIN-1"/>
    <property type="match status" value="1"/>
</dbReference>
<sequence length="968" mass="113284">MDVQTGLVCILVFIISGGVLLFITKYGMKEKTYEEAIAEQRKMPKDVLGLGRQNKDKGKNKKQKRQGKKAKEKTSNSKPVPEKKNNSKSLNANNTKVNFKENEPNHVNFLTPEAKVLNKVDNSVKSEKIKKKEQIKPILVTKNQADVKSKIGQNDVTVNHFSEIIPKDDLQLKLINKVCTIKNNSMNTNETKNDQSPKSVKTNKNNKLKNDDQRVQQTQQQQQQQQKLQNFENSKHIKIETNNGFDVNAEKIPVQVVKVNNNNVNINLLIPLINKAELSRFEVQILTDILLTKHLDEVTDQFEWTEGRQDPVVKLKKQLAEKEKALAEEQEASQACQNKLKELRLEYNSERARLSQACRQYDETIVAKQSEIQNLHAANRHLIDNHVAEKQALTQKIQQLQAQINDENLMIRKLQDDHNQAQNALQQELVSQGQQMEIHIARLREQLQEIHSKIQEAEQIRASFNAELQKNRRYEEELRDLREQQVQNQNIIKNLETRASQLKETSSHTQELVRQIEELQRVNKELDMRCNNSHQLEEELKFEKTKLQNELHSFKNKMMELQNEYEKLSKDREKLAAQVATKVDLEKDFMRLKEENLGLISQVSAFTKMEKEAQQLREENENLAAQVTAFTERPAAEGRENGDTPCIEVKKKNINSEFIDHENELRKNGALEQIEDELKQKKLLIEKLNTQVDGYQSDVNRLSSEIIKHKTEITKLKEELEVQRSKNNGELEEIQLEVKNLFKKIFPSVKIDEKKIISKDWINELEKECLNHLEKLKEEKEKKEVEEEEESSKKDGNKFDSAYVEELENKNGQLQTLVVHYKTIIEDTELMLNKLQKHVEQEEIRWRQQYETLEPQIQILNEKLSTSENKNEKLQSKIKELESNDKTMEYQKEINRLRKLLDGQTEKFKTMEKDVEALNLKLSEEELTNKELNKEMTNLKDEIKTKQNDLEEENKKRIILEEELKKKH</sequence>
<feature type="region of interest" description="Disordered" evidence="2">
    <location>
        <begin position="779"/>
        <end position="799"/>
    </location>
</feature>
<accession>E0VG41</accession>
<dbReference type="GO" id="GO:0005789">
    <property type="term" value="C:endoplasmic reticulum membrane"/>
    <property type="evidence" value="ECO:0007669"/>
    <property type="project" value="TreeGrafter"/>
</dbReference>
<evidence type="ECO:0000256" key="1">
    <source>
        <dbReference type="SAM" id="Coils"/>
    </source>
</evidence>
<dbReference type="EMBL" id="DS235131">
    <property type="protein sequence ID" value="EEB12347.1"/>
    <property type="molecule type" value="Genomic_DNA"/>
</dbReference>
<dbReference type="OMA" id="IHKMQED"/>
<feature type="region of interest" description="Disordered" evidence="2">
    <location>
        <begin position="185"/>
        <end position="233"/>
    </location>
</feature>
<keyword evidence="3" id="KW-1133">Transmembrane helix</keyword>
<keyword evidence="1" id="KW-0175">Coiled coil</keyword>
<evidence type="ECO:0000313" key="4">
    <source>
        <dbReference type="EMBL" id="EEB12347.1"/>
    </source>
</evidence>
<evidence type="ECO:0000313" key="5">
    <source>
        <dbReference type="EnsemblMetazoa" id="PHUM172740-PA"/>
    </source>
</evidence>
<evidence type="ECO:0000256" key="2">
    <source>
        <dbReference type="SAM" id="MobiDB-lite"/>
    </source>
</evidence>
<feature type="compositionally biased region" description="Basic and acidic residues" evidence="2">
    <location>
        <begin position="72"/>
        <end position="85"/>
    </location>
</feature>
<dbReference type="InterPro" id="IPR040248">
    <property type="entry name" value="RRBP1"/>
</dbReference>
<proteinExistence type="predicted"/>
<feature type="coiled-coil region" evidence="1">
    <location>
        <begin position="825"/>
        <end position="963"/>
    </location>
</feature>
<reference evidence="4" key="1">
    <citation type="submission" date="2007-04" db="EMBL/GenBank/DDBJ databases">
        <title>Annotation of Pediculus humanus corporis strain USDA.</title>
        <authorList>
            <person name="Kirkness E."/>
            <person name="Hannick L."/>
            <person name="Hass B."/>
            <person name="Bruggner R."/>
            <person name="Lawson D."/>
            <person name="Bidwell S."/>
            <person name="Joardar V."/>
            <person name="Caler E."/>
            <person name="Walenz B."/>
            <person name="Inman J."/>
            <person name="Schobel S."/>
            <person name="Galinsky K."/>
            <person name="Amedeo P."/>
            <person name="Strausberg R."/>
        </authorList>
    </citation>
    <scope>NUCLEOTIDE SEQUENCE</scope>
    <source>
        <strain evidence="4">USDA</strain>
    </source>
</reference>
<dbReference type="RefSeq" id="XP_002425085.1">
    <property type="nucleotide sequence ID" value="XM_002425040.1"/>
</dbReference>
<protein>
    <recommendedName>
        <fullName evidence="7">Kinectin</fullName>
    </recommendedName>
</protein>
<name>E0VG41_PEDHC</name>
<dbReference type="EMBL" id="AAZO01002005">
    <property type="status" value="NOT_ANNOTATED_CDS"/>
    <property type="molecule type" value="Genomic_DNA"/>
</dbReference>
<dbReference type="CTD" id="8236740"/>
<dbReference type="EnsemblMetazoa" id="PHUM172740-RA">
    <property type="protein sequence ID" value="PHUM172740-PA"/>
    <property type="gene ID" value="PHUM172740"/>
</dbReference>
<gene>
    <name evidence="5" type="primary">8236740</name>
    <name evidence="4" type="ORF">Phum_PHUM172740</name>
</gene>
<evidence type="ECO:0000256" key="3">
    <source>
        <dbReference type="SAM" id="Phobius"/>
    </source>
</evidence>
<feature type="coiled-coil region" evidence="1">
    <location>
        <begin position="606"/>
        <end position="633"/>
    </location>
</feature>
<dbReference type="OrthoDB" id="5875463at2759"/>